<dbReference type="EMBL" id="GBRH01216357">
    <property type="protein sequence ID" value="JAD81538.1"/>
    <property type="molecule type" value="Transcribed_RNA"/>
</dbReference>
<protein>
    <submittedName>
        <fullName evidence="1">Uncharacterized protein</fullName>
    </submittedName>
</protein>
<reference evidence="1" key="2">
    <citation type="journal article" date="2015" name="Data Brief">
        <title>Shoot transcriptome of the giant reed, Arundo donax.</title>
        <authorList>
            <person name="Barrero R.A."/>
            <person name="Guerrero F.D."/>
            <person name="Moolhuijzen P."/>
            <person name="Goolsby J.A."/>
            <person name="Tidwell J."/>
            <person name="Bellgard S.E."/>
            <person name="Bellgard M.I."/>
        </authorList>
    </citation>
    <scope>NUCLEOTIDE SEQUENCE</scope>
    <source>
        <tissue evidence="1">Shoot tissue taken approximately 20 cm above the soil surface</tissue>
    </source>
</reference>
<name>A0A0A9D4B7_ARUDO</name>
<sequence length="127" mass="14929">MNKILSRFVPKEFVHCSFFLCRRLELRKTPGCIRTLIAFFQRKADVQLASHHQLCAYKLDWTSCLRESASLMFLITSRQPHMAHIERNCQSCVKQRGLADRRGFSIYLWLQALADRRGLSMSTYCRL</sequence>
<proteinExistence type="predicted"/>
<accession>A0A0A9D4B7</accession>
<reference evidence="1" key="1">
    <citation type="submission" date="2014-09" db="EMBL/GenBank/DDBJ databases">
        <authorList>
            <person name="Magalhaes I.L.F."/>
            <person name="Oliveira U."/>
            <person name="Santos F.R."/>
            <person name="Vidigal T.H.D.A."/>
            <person name="Brescovit A.D."/>
            <person name="Santos A.J."/>
        </authorList>
    </citation>
    <scope>NUCLEOTIDE SEQUENCE</scope>
    <source>
        <tissue evidence="1">Shoot tissue taken approximately 20 cm above the soil surface</tissue>
    </source>
</reference>
<dbReference type="AlphaFoldDB" id="A0A0A9D4B7"/>
<organism evidence="1">
    <name type="scientific">Arundo donax</name>
    <name type="common">Giant reed</name>
    <name type="synonym">Donax arundinaceus</name>
    <dbReference type="NCBI Taxonomy" id="35708"/>
    <lineage>
        <taxon>Eukaryota</taxon>
        <taxon>Viridiplantae</taxon>
        <taxon>Streptophyta</taxon>
        <taxon>Embryophyta</taxon>
        <taxon>Tracheophyta</taxon>
        <taxon>Spermatophyta</taxon>
        <taxon>Magnoliopsida</taxon>
        <taxon>Liliopsida</taxon>
        <taxon>Poales</taxon>
        <taxon>Poaceae</taxon>
        <taxon>PACMAD clade</taxon>
        <taxon>Arundinoideae</taxon>
        <taxon>Arundineae</taxon>
        <taxon>Arundo</taxon>
    </lineage>
</organism>
<evidence type="ECO:0000313" key="1">
    <source>
        <dbReference type="EMBL" id="JAD81538.1"/>
    </source>
</evidence>